<keyword evidence="8 22" id="KW-0808">Transferase</keyword>
<evidence type="ECO:0000256" key="5">
    <source>
        <dbReference type="ARBA" id="ARBA00022645"/>
    </source>
</evidence>
<evidence type="ECO:0000256" key="18">
    <source>
        <dbReference type="ARBA" id="ARBA00049902"/>
    </source>
</evidence>
<evidence type="ECO:0000259" key="20">
    <source>
        <dbReference type="Pfam" id="PF00905"/>
    </source>
</evidence>
<comment type="subcellular location">
    <subcellularLocation>
        <location evidence="1">Membrane</location>
    </subcellularLocation>
</comment>
<comment type="pathway">
    <text evidence="2">Cell wall biogenesis; peptidoglycan biosynthesis.</text>
</comment>
<keyword evidence="10" id="KW-0378">Hydrolase</keyword>
<dbReference type="GO" id="GO:0008360">
    <property type="term" value="P:regulation of cell shape"/>
    <property type="evidence" value="ECO:0007669"/>
    <property type="project" value="UniProtKB-KW"/>
</dbReference>
<keyword evidence="15" id="KW-0511">Multifunctional enzyme</keyword>
<evidence type="ECO:0000256" key="10">
    <source>
        <dbReference type="ARBA" id="ARBA00022801"/>
    </source>
</evidence>
<evidence type="ECO:0000256" key="7">
    <source>
        <dbReference type="ARBA" id="ARBA00022676"/>
    </source>
</evidence>
<dbReference type="EMBL" id="CP002959">
    <property type="protein sequence ID" value="AFM14531.1"/>
    <property type="molecule type" value="Genomic_DNA"/>
</dbReference>
<feature type="domain" description="Glycosyl transferase family 51" evidence="21">
    <location>
        <begin position="183"/>
        <end position="356"/>
    </location>
</feature>
<keyword evidence="6" id="KW-0645">Protease</keyword>
<dbReference type="Pfam" id="PF00905">
    <property type="entry name" value="Transpeptidase"/>
    <property type="match status" value="1"/>
</dbReference>
<dbReference type="InterPro" id="IPR023346">
    <property type="entry name" value="Lysozyme-like_dom_sf"/>
</dbReference>
<keyword evidence="11" id="KW-0133">Cell shape</keyword>
<comment type="similarity">
    <text evidence="4">In the N-terminal section; belongs to the glycosyltransferase 51 family.</text>
</comment>
<gene>
    <name evidence="22" type="ordered locus">Turpa_3897</name>
</gene>
<keyword evidence="9 19" id="KW-0812">Transmembrane</keyword>
<proteinExistence type="inferred from homology"/>
<evidence type="ECO:0000256" key="16">
    <source>
        <dbReference type="ARBA" id="ARBA00023316"/>
    </source>
</evidence>
<keyword evidence="12" id="KW-0573">Peptidoglycan synthesis</keyword>
<evidence type="ECO:0000256" key="1">
    <source>
        <dbReference type="ARBA" id="ARBA00004370"/>
    </source>
</evidence>
<dbReference type="GO" id="GO:0009252">
    <property type="term" value="P:peptidoglycan biosynthetic process"/>
    <property type="evidence" value="ECO:0007669"/>
    <property type="project" value="UniProtKB-KW"/>
</dbReference>
<dbReference type="Proteomes" id="UP000006048">
    <property type="component" value="Chromosome"/>
</dbReference>
<keyword evidence="7" id="KW-0328">Glycosyltransferase</keyword>
<protein>
    <recommendedName>
        <fullName evidence="17">peptidoglycan glycosyltransferase</fullName>
        <ecNumber evidence="17">2.4.99.28</ecNumber>
    </recommendedName>
</protein>
<dbReference type="GO" id="GO:0030288">
    <property type="term" value="C:outer membrane-bounded periplasmic space"/>
    <property type="evidence" value="ECO:0007669"/>
    <property type="project" value="TreeGrafter"/>
</dbReference>
<comment type="catalytic activity">
    <reaction evidence="18">
        <text>[GlcNAc-(1-&gt;4)-Mur2Ac(oyl-L-Ala-gamma-D-Glu-L-Lys-D-Ala-D-Ala)](n)-di-trans,octa-cis-undecaprenyl diphosphate + beta-D-GlcNAc-(1-&gt;4)-Mur2Ac(oyl-L-Ala-gamma-D-Glu-L-Lys-D-Ala-D-Ala)-di-trans,octa-cis-undecaprenyl diphosphate = [GlcNAc-(1-&gt;4)-Mur2Ac(oyl-L-Ala-gamma-D-Glu-L-Lys-D-Ala-D-Ala)](n+1)-di-trans,octa-cis-undecaprenyl diphosphate + di-trans,octa-cis-undecaprenyl diphosphate + H(+)</text>
        <dbReference type="Rhea" id="RHEA:23708"/>
        <dbReference type="Rhea" id="RHEA-COMP:9602"/>
        <dbReference type="Rhea" id="RHEA-COMP:9603"/>
        <dbReference type="ChEBI" id="CHEBI:15378"/>
        <dbReference type="ChEBI" id="CHEBI:58405"/>
        <dbReference type="ChEBI" id="CHEBI:60033"/>
        <dbReference type="ChEBI" id="CHEBI:78435"/>
        <dbReference type="EC" id="2.4.99.28"/>
    </reaction>
</comment>
<dbReference type="InterPro" id="IPR001460">
    <property type="entry name" value="PCN-bd_Tpept"/>
</dbReference>
<dbReference type="GO" id="GO:0008658">
    <property type="term" value="F:penicillin binding"/>
    <property type="evidence" value="ECO:0007669"/>
    <property type="project" value="InterPro"/>
</dbReference>
<dbReference type="AlphaFoldDB" id="I4BB74"/>
<evidence type="ECO:0000256" key="15">
    <source>
        <dbReference type="ARBA" id="ARBA00023268"/>
    </source>
</evidence>
<evidence type="ECO:0000259" key="21">
    <source>
        <dbReference type="Pfam" id="PF00912"/>
    </source>
</evidence>
<dbReference type="GO" id="GO:0006508">
    <property type="term" value="P:proteolysis"/>
    <property type="evidence" value="ECO:0007669"/>
    <property type="project" value="UniProtKB-KW"/>
</dbReference>
<dbReference type="Gene3D" id="3.40.710.10">
    <property type="entry name" value="DD-peptidase/beta-lactamase superfamily"/>
    <property type="match status" value="1"/>
</dbReference>
<accession>I4BB74</accession>
<evidence type="ECO:0000256" key="12">
    <source>
        <dbReference type="ARBA" id="ARBA00022984"/>
    </source>
</evidence>
<dbReference type="PANTHER" id="PTHR32282:SF27">
    <property type="entry name" value="PENICILLIN-BINDING PROTEIN 1A"/>
    <property type="match status" value="1"/>
</dbReference>
<dbReference type="SUPFAM" id="SSF56601">
    <property type="entry name" value="beta-lactamase/transpeptidase-like"/>
    <property type="match status" value="1"/>
</dbReference>
<dbReference type="GO" id="GO:0004180">
    <property type="term" value="F:carboxypeptidase activity"/>
    <property type="evidence" value="ECO:0007669"/>
    <property type="project" value="UniProtKB-KW"/>
</dbReference>
<evidence type="ECO:0000256" key="9">
    <source>
        <dbReference type="ARBA" id="ARBA00022692"/>
    </source>
</evidence>
<dbReference type="InterPro" id="IPR036950">
    <property type="entry name" value="PBP_transglycosylase"/>
</dbReference>
<dbReference type="GO" id="GO:0016020">
    <property type="term" value="C:membrane"/>
    <property type="evidence" value="ECO:0007669"/>
    <property type="project" value="UniProtKB-SubCell"/>
</dbReference>
<keyword evidence="16" id="KW-0961">Cell wall biogenesis/degradation</keyword>
<dbReference type="GO" id="GO:0008955">
    <property type="term" value="F:peptidoglycan glycosyltransferase activity"/>
    <property type="evidence" value="ECO:0007669"/>
    <property type="project" value="UniProtKB-EC"/>
</dbReference>
<dbReference type="PROSITE" id="PS51257">
    <property type="entry name" value="PROKAR_LIPOPROTEIN"/>
    <property type="match status" value="1"/>
</dbReference>
<organism evidence="22 23">
    <name type="scientific">Turneriella parva (strain ATCC BAA-1111 / DSM 21527 / NCTC 11395 / H)</name>
    <name type="common">Leptospira parva</name>
    <dbReference type="NCBI Taxonomy" id="869212"/>
    <lineage>
        <taxon>Bacteria</taxon>
        <taxon>Pseudomonadati</taxon>
        <taxon>Spirochaetota</taxon>
        <taxon>Spirochaetia</taxon>
        <taxon>Leptospirales</taxon>
        <taxon>Leptospiraceae</taxon>
        <taxon>Turneriella</taxon>
    </lineage>
</organism>
<feature type="transmembrane region" description="Helical" evidence="19">
    <location>
        <begin position="134"/>
        <end position="155"/>
    </location>
</feature>
<evidence type="ECO:0000256" key="8">
    <source>
        <dbReference type="ARBA" id="ARBA00022679"/>
    </source>
</evidence>
<evidence type="ECO:0000256" key="14">
    <source>
        <dbReference type="ARBA" id="ARBA00023136"/>
    </source>
</evidence>
<sequence length="848" mass="93591">MRHAFEHACRRCAGVFSPALELSQFSVLTAACPHCGYSHGYDNRDGKILNLLREKQGRSDEPLTPAAPEAPALPAVSVQQEQTPGENFAADDAPYNSTIETTAIDRTEYPLQVEERSSHPVSEWRLKLPGIRQVVLVASTLMTLFITGLVVMQAIPVADEEAKAQLAQLKNREADVVLDRNGQELNRLGVSDSTKAVLADYPRWQIDILLFAEDKNFFRHHGVEYSAILRAVVNNALRLRYAQGASTITQQLARIMLQNRQKRILRKLSEIRLARALESTLSKPKILELYMNHVYLGHGNYSFASAARFYYDKTPQELNFNEFLSIVALIPSPERYSPLRNGRRLAGRMQALYERMRGAGMKVPDMQAYEGGMASVTAQAERFSTETAFGSKSRLALWPAQYARDFLTQRKILGGEHQNSARVYTTIDATLQARAEELLAKHIQKARQNFQSVIRSSDQKEIRLKKKLQNAVLDSGLLLDLGGLPVAREADGGLQAALIAMSPRTGEILAMVGGESFQSKNQLNRTVQMRRQTGSAIKPFIYAKALSQHLIHAATLVDDTPYVVGSGSKAWAPENINGGFEGPMPVRDALAKSRNIPAIRVGRLVGRDGITELFSDFFFQNENALSERFSYDETVAIGTISLSPLEMARAFSVFLNNGFLNDPLLITRVESAEKSADMRKTHIDQLGLYPASKDRLLSQAESQLMLSLLKSSGKKSGAGVNAIVGKTGTSSESRDLWFVGGGKEIVVAVWFGYDDMRYAIPGATGSALAAKLAGDFLRPDFKPADFKLQPGMVRLRVCPLTGRTASETCPHARSEIFLSGVVPEGECLHGISDEQSDFMAVMGESQFR</sequence>
<dbReference type="HOGENOM" id="CLU_006354_2_4_12"/>
<keyword evidence="13 19" id="KW-1133">Transmembrane helix</keyword>
<keyword evidence="14 19" id="KW-0472">Membrane</keyword>
<dbReference type="RefSeq" id="WP_014805008.1">
    <property type="nucleotide sequence ID" value="NC_018020.1"/>
</dbReference>
<dbReference type="Gene3D" id="1.10.3810.10">
    <property type="entry name" value="Biosynthetic peptidoglycan transglycosylase-like"/>
    <property type="match status" value="1"/>
</dbReference>
<evidence type="ECO:0000256" key="2">
    <source>
        <dbReference type="ARBA" id="ARBA00004752"/>
    </source>
</evidence>
<dbReference type="InterPro" id="IPR012338">
    <property type="entry name" value="Beta-lactam/transpept-like"/>
</dbReference>
<dbReference type="InterPro" id="IPR001264">
    <property type="entry name" value="Glyco_trans_51"/>
</dbReference>
<dbReference type="OrthoDB" id="343702at2"/>
<evidence type="ECO:0000256" key="4">
    <source>
        <dbReference type="ARBA" id="ARBA00007739"/>
    </source>
</evidence>
<evidence type="ECO:0000313" key="22">
    <source>
        <dbReference type="EMBL" id="AFM14531.1"/>
    </source>
</evidence>
<dbReference type="SUPFAM" id="SSF53955">
    <property type="entry name" value="Lysozyme-like"/>
    <property type="match status" value="1"/>
</dbReference>
<dbReference type="Pfam" id="PF00912">
    <property type="entry name" value="Transgly"/>
    <property type="match status" value="1"/>
</dbReference>
<name>I4BB74_TURPD</name>
<evidence type="ECO:0000256" key="17">
    <source>
        <dbReference type="ARBA" id="ARBA00044770"/>
    </source>
</evidence>
<dbReference type="EC" id="2.4.99.28" evidence="17"/>
<comment type="similarity">
    <text evidence="3">In the C-terminal section; belongs to the transpeptidase family.</text>
</comment>
<dbReference type="GO" id="GO:0071555">
    <property type="term" value="P:cell wall organization"/>
    <property type="evidence" value="ECO:0007669"/>
    <property type="project" value="UniProtKB-KW"/>
</dbReference>
<evidence type="ECO:0000256" key="6">
    <source>
        <dbReference type="ARBA" id="ARBA00022670"/>
    </source>
</evidence>
<evidence type="ECO:0000256" key="3">
    <source>
        <dbReference type="ARBA" id="ARBA00007090"/>
    </source>
</evidence>
<evidence type="ECO:0000313" key="23">
    <source>
        <dbReference type="Proteomes" id="UP000006048"/>
    </source>
</evidence>
<evidence type="ECO:0000256" key="11">
    <source>
        <dbReference type="ARBA" id="ARBA00022960"/>
    </source>
</evidence>
<dbReference type="PANTHER" id="PTHR32282">
    <property type="entry name" value="BINDING PROTEIN TRANSPEPTIDASE, PUTATIVE-RELATED"/>
    <property type="match status" value="1"/>
</dbReference>
<dbReference type="STRING" id="869212.Turpa_3897"/>
<keyword evidence="23" id="KW-1185">Reference proteome</keyword>
<keyword evidence="5" id="KW-0121">Carboxypeptidase</keyword>
<dbReference type="PATRIC" id="fig|869212.3.peg.3927"/>
<dbReference type="KEGG" id="tpx:Turpa_3897"/>
<feature type="domain" description="Penicillin-binding protein transpeptidase" evidence="20">
    <location>
        <begin position="498"/>
        <end position="732"/>
    </location>
</feature>
<dbReference type="InterPro" id="IPR050396">
    <property type="entry name" value="Glycosyltr_51/Transpeptidase"/>
</dbReference>
<reference evidence="22 23" key="1">
    <citation type="submission" date="2012-06" db="EMBL/GenBank/DDBJ databases">
        <title>The complete chromosome of genome of Turneriella parva DSM 21527.</title>
        <authorList>
            <consortium name="US DOE Joint Genome Institute (JGI-PGF)"/>
            <person name="Lucas S."/>
            <person name="Han J."/>
            <person name="Lapidus A."/>
            <person name="Bruce D."/>
            <person name="Goodwin L."/>
            <person name="Pitluck S."/>
            <person name="Peters L."/>
            <person name="Kyrpides N."/>
            <person name="Mavromatis K."/>
            <person name="Ivanova N."/>
            <person name="Mikhailova N."/>
            <person name="Chertkov O."/>
            <person name="Detter J.C."/>
            <person name="Tapia R."/>
            <person name="Han C."/>
            <person name="Land M."/>
            <person name="Hauser L."/>
            <person name="Markowitz V."/>
            <person name="Cheng J.-F."/>
            <person name="Hugenholtz P."/>
            <person name="Woyke T."/>
            <person name="Wu D."/>
            <person name="Gronow S."/>
            <person name="Wellnitz S."/>
            <person name="Brambilla E."/>
            <person name="Klenk H.-P."/>
            <person name="Eisen J.A."/>
        </authorList>
    </citation>
    <scope>NUCLEOTIDE SEQUENCE [LARGE SCALE GENOMIC DNA]</scope>
    <source>
        <strain evidence="23">ATCC BAA-1111 / DSM 21527 / NCTC 11395 / H</strain>
    </source>
</reference>
<evidence type="ECO:0000256" key="19">
    <source>
        <dbReference type="SAM" id="Phobius"/>
    </source>
</evidence>
<evidence type="ECO:0000256" key="13">
    <source>
        <dbReference type="ARBA" id="ARBA00022989"/>
    </source>
</evidence>